<dbReference type="InParanoid" id="B8C1B4"/>
<dbReference type="EMBL" id="CM000641">
    <property type="protein sequence ID" value="EED93211.1"/>
    <property type="molecule type" value="Genomic_DNA"/>
</dbReference>
<dbReference type="InterPro" id="IPR026894">
    <property type="entry name" value="DnaJ_X"/>
</dbReference>
<organism evidence="4 5">
    <name type="scientific">Thalassiosira pseudonana</name>
    <name type="common">Marine diatom</name>
    <name type="synonym">Cyclotella nana</name>
    <dbReference type="NCBI Taxonomy" id="35128"/>
    <lineage>
        <taxon>Eukaryota</taxon>
        <taxon>Sar</taxon>
        <taxon>Stramenopiles</taxon>
        <taxon>Ochrophyta</taxon>
        <taxon>Bacillariophyta</taxon>
        <taxon>Coscinodiscophyceae</taxon>
        <taxon>Thalassiosirophycidae</taxon>
        <taxon>Thalassiosirales</taxon>
        <taxon>Thalassiosiraceae</taxon>
        <taxon>Thalassiosira</taxon>
    </lineage>
</organism>
<dbReference type="PANTHER" id="PTHR44094:SF8">
    <property type="entry name" value="DNAJ HEAT SHOCK N-TERMINAL DOMAIN-CONTAINING PROTEIN-RELATED"/>
    <property type="match status" value="1"/>
</dbReference>
<protein>
    <recommendedName>
        <fullName evidence="3">J domain-containing protein</fullName>
    </recommendedName>
</protein>
<dbReference type="GeneID" id="7452602"/>
<feature type="transmembrane region" description="Helical" evidence="2">
    <location>
        <begin position="102"/>
        <end position="124"/>
    </location>
</feature>
<dbReference type="InterPro" id="IPR001623">
    <property type="entry name" value="DnaJ_domain"/>
</dbReference>
<gene>
    <name evidence="4" type="ORF">THAPSDRAFT_22153</name>
</gene>
<reference evidence="4 5" key="1">
    <citation type="journal article" date="2004" name="Science">
        <title>The genome of the diatom Thalassiosira pseudonana: ecology, evolution, and metabolism.</title>
        <authorList>
            <person name="Armbrust E.V."/>
            <person name="Berges J.A."/>
            <person name="Bowler C."/>
            <person name="Green B.R."/>
            <person name="Martinez D."/>
            <person name="Putnam N.H."/>
            <person name="Zhou S."/>
            <person name="Allen A.E."/>
            <person name="Apt K.E."/>
            <person name="Bechner M."/>
            <person name="Brzezinski M.A."/>
            <person name="Chaal B.K."/>
            <person name="Chiovitti A."/>
            <person name="Davis A.K."/>
            <person name="Demarest M.S."/>
            <person name="Detter J.C."/>
            <person name="Glavina T."/>
            <person name="Goodstein D."/>
            <person name="Hadi M.Z."/>
            <person name="Hellsten U."/>
            <person name="Hildebrand M."/>
            <person name="Jenkins B.D."/>
            <person name="Jurka J."/>
            <person name="Kapitonov V.V."/>
            <person name="Kroger N."/>
            <person name="Lau W.W."/>
            <person name="Lane T.W."/>
            <person name="Larimer F.W."/>
            <person name="Lippmeier J.C."/>
            <person name="Lucas S."/>
            <person name="Medina M."/>
            <person name="Montsant A."/>
            <person name="Obornik M."/>
            <person name="Parker M.S."/>
            <person name="Palenik B."/>
            <person name="Pazour G.J."/>
            <person name="Richardson P.M."/>
            <person name="Rynearson T.A."/>
            <person name="Saito M.A."/>
            <person name="Schwartz D.C."/>
            <person name="Thamatrakoln K."/>
            <person name="Valentin K."/>
            <person name="Vardi A."/>
            <person name="Wilkerson F.P."/>
            <person name="Rokhsar D.S."/>
        </authorList>
    </citation>
    <scope>NUCLEOTIDE SEQUENCE [LARGE SCALE GENOMIC DNA]</scope>
    <source>
        <strain evidence="4 5">CCMP1335</strain>
    </source>
</reference>
<dbReference type="Proteomes" id="UP000001449">
    <property type="component" value="Chromosome 4"/>
</dbReference>
<reference evidence="4 5" key="2">
    <citation type="journal article" date="2008" name="Nature">
        <title>The Phaeodactylum genome reveals the evolutionary history of diatom genomes.</title>
        <authorList>
            <person name="Bowler C."/>
            <person name="Allen A.E."/>
            <person name="Badger J.H."/>
            <person name="Grimwood J."/>
            <person name="Jabbari K."/>
            <person name="Kuo A."/>
            <person name="Maheswari U."/>
            <person name="Martens C."/>
            <person name="Maumus F."/>
            <person name="Otillar R.P."/>
            <person name="Rayko E."/>
            <person name="Salamov A."/>
            <person name="Vandepoele K."/>
            <person name="Beszteri B."/>
            <person name="Gruber A."/>
            <person name="Heijde M."/>
            <person name="Katinka M."/>
            <person name="Mock T."/>
            <person name="Valentin K."/>
            <person name="Verret F."/>
            <person name="Berges J.A."/>
            <person name="Brownlee C."/>
            <person name="Cadoret J.P."/>
            <person name="Chiovitti A."/>
            <person name="Choi C.J."/>
            <person name="Coesel S."/>
            <person name="De Martino A."/>
            <person name="Detter J.C."/>
            <person name="Durkin C."/>
            <person name="Falciatore A."/>
            <person name="Fournet J."/>
            <person name="Haruta M."/>
            <person name="Huysman M.J."/>
            <person name="Jenkins B.D."/>
            <person name="Jiroutova K."/>
            <person name="Jorgensen R.E."/>
            <person name="Joubert Y."/>
            <person name="Kaplan A."/>
            <person name="Kroger N."/>
            <person name="Kroth P.G."/>
            <person name="La Roche J."/>
            <person name="Lindquist E."/>
            <person name="Lommer M."/>
            <person name="Martin-Jezequel V."/>
            <person name="Lopez P.J."/>
            <person name="Lucas S."/>
            <person name="Mangogna M."/>
            <person name="McGinnis K."/>
            <person name="Medlin L.K."/>
            <person name="Montsant A."/>
            <person name="Oudot-Le Secq M.P."/>
            <person name="Napoli C."/>
            <person name="Obornik M."/>
            <person name="Parker M.S."/>
            <person name="Petit J.L."/>
            <person name="Porcel B.M."/>
            <person name="Poulsen N."/>
            <person name="Robison M."/>
            <person name="Rychlewski L."/>
            <person name="Rynearson T.A."/>
            <person name="Schmutz J."/>
            <person name="Shapiro H."/>
            <person name="Siaut M."/>
            <person name="Stanley M."/>
            <person name="Sussman M.R."/>
            <person name="Taylor A.R."/>
            <person name="Vardi A."/>
            <person name="von Dassow P."/>
            <person name="Vyverman W."/>
            <person name="Willis A."/>
            <person name="Wyrwicz L.S."/>
            <person name="Rokhsar D.S."/>
            <person name="Weissenbach J."/>
            <person name="Armbrust E.V."/>
            <person name="Green B.R."/>
            <person name="Van de Peer Y."/>
            <person name="Grigoriev I.V."/>
        </authorList>
    </citation>
    <scope>NUCLEOTIDE SEQUENCE [LARGE SCALE GENOMIC DNA]</scope>
    <source>
        <strain evidence="4 5">CCMP1335</strain>
    </source>
</reference>
<keyword evidence="2" id="KW-1133">Transmembrane helix</keyword>
<dbReference type="InterPro" id="IPR036869">
    <property type="entry name" value="J_dom_sf"/>
</dbReference>
<evidence type="ECO:0000313" key="5">
    <source>
        <dbReference type="Proteomes" id="UP000001449"/>
    </source>
</evidence>
<sequence>MRQRRTHRAVSLTVYAALTAVLISLRHTTHPPILRSGEEGEGGSPASGSLFITQRPRDVFDGTRAALSNTLRGAFYGVSALFGSPITFALAEGLVGFVKGVVAGVFLGVALPISGFAVGAFQMIRGFVATPEAILDGFLRCKIWNDDNRTWDEYRLDDDMAEINQALKEGEKRSNNKPPGGGRKSARPVKSTEYYDFLEVQPDATASEIRSAYRKKARVVHPDKNPNDPDAERKFRELSAAYQTLSDPAKRKQYDASGIGVNPEQTEGAAGGFALDPYVFFAVLFGSEQVEPYIGELGMASTFDNLMKLAGGMQGGQTSFDSWDDVKAAFGWSDTLLKRRKRETEIALHLRKRTADYVDGYLALNAFKETCWEEAVSIAKGGSYGASFLLAIGPSLVAEADAFLGYRASVLGSWRGPVSNVKRKMLFMRRKYAVSRAVLRTVKESFMALYNSAEIIPDVESTPRRRRQVGREEKQADRVVFKDKEVLKDNLSNTIPTIISMAWAINFVDISNTLSGACSKLFYDADVSSWNERLRRAEAVQALGTQFYLVGMEVTGGNTTVTGDIDDIKAKANAAFMESLKKGMENNDKRRDEM</sequence>
<feature type="transmembrane region" description="Helical" evidence="2">
    <location>
        <begin position="74"/>
        <end position="95"/>
    </location>
</feature>
<accession>B8C1B4</accession>
<feature type="domain" description="J" evidence="3">
    <location>
        <begin position="193"/>
        <end position="258"/>
    </location>
</feature>
<dbReference type="SMART" id="SM00271">
    <property type="entry name" value="DnaJ"/>
    <property type="match status" value="1"/>
</dbReference>
<evidence type="ECO:0000256" key="1">
    <source>
        <dbReference type="SAM" id="MobiDB-lite"/>
    </source>
</evidence>
<feature type="region of interest" description="Disordered" evidence="1">
    <location>
        <begin position="167"/>
        <end position="188"/>
    </location>
</feature>
<evidence type="ECO:0000259" key="3">
    <source>
        <dbReference type="PROSITE" id="PS50076"/>
    </source>
</evidence>
<dbReference type="Pfam" id="PF00226">
    <property type="entry name" value="DnaJ"/>
    <property type="match status" value="1"/>
</dbReference>
<keyword evidence="2" id="KW-0472">Membrane</keyword>
<dbReference type="PANTHER" id="PTHR44094">
    <property type="entry name" value="DNAJ HEAT SHOCK N-TERMINAL DOMAIN-CONTAINING PROTEIN"/>
    <property type="match status" value="1"/>
</dbReference>
<dbReference type="Pfam" id="PF14308">
    <property type="entry name" value="DnaJ-X"/>
    <property type="match status" value="1"/>
</dbReference>
<dbReference type="PROSITE" id="PS50076">
    <property type="entry name" value="DNAJ_2"/>
    <property type="match status" value="1"/>
</dbReference>
<name>B8C1B4_THAPS</name>
<dbReference type="eggNOG" id="KOG0691">
    <property type="taxonomic scope" value="Eukaryota"/>
</dbReference>
<feature type="transmembrane region" description="Helical" evidence="2">
    <location>
        <begin position="12"/>
        <end position="29"/>
    </location>
</feature>
<keyword evidence="2" id="KW-0812">Transmembrane</keyword>
<dbReference type="Gene3D" id="1.10.287.110">
    <property type="entry name" value="DnaJ domain"/>
    <property type="match status" value="1"/>
</dbReference>
<dbReference type="KEGG" id="tps:THAPSDRAFT_22153"/>
<dbReference type="RefSeq" id="XP_002289674.1">
    <property type="nucleotide sequence ID" value="XM_002289638.1"/>
</dbReference>
<dbReference type="PROSITE" id="PS00636">
    <property type="entry name" value="DNAJ_1"/>
    <property type="match status" value="1"/>
</dbReference>
<evidence type="ECO:0000256" key="2">
    <source>
        <dbReference type="SAM" id="Phobius"/>
    </source>
</evidence>
<dbReference type="InterPro" id="IPR018253">
    <property type="entry name" value="DnaJ_domain_CS"/>
</dbReference>
<dbReference type="PRINTS" id="PR00625">
    <property type="entry name" value="JDOMAIN"/>
</dbReference>
<proteinExistence type="predicted"/>
<dbReference type="InterPro" id="IPR052423">
    <property type="entry name" value="EMIR"/>
</dbReference>
<dbReference type="OMA" id="MDISAPW"/>
<dbReference type="SUPFAM" id="SSF46565">
    <property type="entry name" value="Chaperone J-domain"/>
    <property type="match status" value="1"/>
</dbReference>
<evidence type="ECO:0000313" key="4">
    <source>
        <dbReference type="EMBL" id="EED93211.1"/>
    </source>
</evidence>
<dbReference type="HOGENOM" id="CLU_028576_0_0_1"/>
<dbReference type="CDD" id="cd06257">
    <property type="entry name" value="DnaJ"/>
    <property type="match status" value="1"/>
</dbReference>
<dbReference type="AlphaFoldDB" id="B8C1B4"/>
<keyword evidence="5" id="KW-1185">Reference proteome</keyword>
<dbReference type="PaxDb" id="35128-Thaps22153"/>